<evidence type="ECO:0000313" key="2">
    <source>
        <dbReference type="Proteomes" id="UP001062846"/>
    </source>
</evidence>
<comment type="caution">
    <text evidence="1">The sequence shown here is derived from an EMBL/GenBank/DDBJ whole genome shotgun (WGS) entry which is preliminary data.</text>
</comment>
<gene>
    <name evidence="1" type="ORF">RHMOL_Rhmol03G0004800</name>
</gene>
<dbReference type="Proteomes" id="UP001062846">
    <property type="component" value="Chromosome 3"/>
</dbReference>
<organism evidence="1 2">
    <name type="scientific">Rhododendron molle</name>
    <name type="common">Chinese azalea</name>
    <name type="synonym">Azalea mollis</name>
    <dbReference type="NCBI Taxonomy" id="49168"/>
    <lineage>
        <taxon>Eukaryota</taxon>
        <taxon>Viridiplantae</taxon>
        <taxon>Streptophyta</taxon>
        <taxon>Embryophyta</taxon>
        <taxon>Tracheophyta</taxon>
        <taxon>Spermatophyta</taxon>
        <taxon>Magnoliopsida</taxon>
        <taxon>eudicotyledons</taxon>
        <taxon>Gunneridae</taxon>
        <taxon>Pentapetalae</taxon>
        <taxon>asterids</taxon>
        <taxon>Ericales</taxon>
        <taxon>Ericaceae</taxon>
        <taxon>Ericoideae</taxon>
        <taxon>Rhodoreae</taxon>
        <taxon>Rhododendron</taxon>
    </lineage>
</organism>
<evidence type="ECO:0000313" key="1">
    <source>
        <dbReference type="EMBL" id="KAI8562049.1"/>
    </source>
</evidence>
<protein>
    <submittedName>
        <fullName evidence="1">Uncharacterized protein</fullName>
    </submittedName>
</protein>
<keyword evidence="2" id="KW-1185">Reference proteome</keyword>
<name>A0ACC0PA20_RHOML</name>
<proteinExistence type="predicted"/>
<reference evidence="1" key="1">
    <citation type="submission" date="2022-02" db="EMBL/GenBank/DDBJ databases">
        <title>Plant Genome Project.</title>
        <authorList>
            <person name="Zhang R.-G."/>
        </authorList>
    </citation>
    <scope>NUCLEOTIDE SEQUENCE</scope>
    <source>
        <strain evidence="1">AT1</strain>
    </source>
</reference>
<dbReference type="EMBL" id="CM046390">
    <property type="protein sequence ID" value="KAI8562049.1"/>
    <property type="molecule type" value="Genomic_DNA"/>
</dbReference>
<sequence length="194" mass="20932">MAMAKAAPNTLSLISTIFFLSLLTNGINSQSFSRNLPQKQLGLKKEKLSHLHFYFHDIVSGKNPTAVQVAAAAMTNTSPTGFGAVVMIDDPLTLAPELGSKQVGRAQGIYASAALEQVGLLMVMNFAFTDGKYNGSTLSVLGRNTVFSSVRELPVVGGSGLFRFARGYAHAKTIWFNLTTGDATVEYNVYVFHY</sequence>
<accession>A0ACC0PA20</accession>